<organism evidence="3 4">
    <name type="scientific">Candidatus Amphirhobacter heronislandensis</name>
    <dbReference type="NCBI Taxonomy" id="1732024"/>
    <lineage>
        <taxon>Bacteria</taxon>
        <taxon>Pseudomonadati</taxon>
        <taxon>Pseudomonadota</taxon>
        <taxon>Gammaproteobacteria</taxon>
        <taxon>Candidatus Tethybacterales</taxon>
        <taxon>Candidatus Tethybacteraceae</taxon>
        <taxon>Candidatus Amphirhobacter</taxon>
    </lineage>
</organism>
<dbReference type="InterPro" id="IPR045179">
    <property type="entry name" value="YgfZ/GcvT"/>
</dbReference>
<dbReference type="PANTHER" id="PTHR22602">
    <property type="entry name" value="TRANSFERASE CAF17, MITOCHONDRIAL-RELATED"/>
    <property type="match status" value="1"/>
</dbReference>
<accession>A0A930UGV3</accession>
<evidence type="ECO:0000313" key="4">
    <source>
        <dbReference type="Proteomes" id="UP000604381"/>
    </source>
</evidence>
<feature type="region of interest" description="Disordered" evidence="2">
    <location>
        <begin position="189"/>
        <end position="211"/>
    </location>
</feature>
<dbReference type="SUPFAM" id="SSF103025">
    <property type="entry name" value="Folate-binding domain"/>
    <property type="match status" value="1"/>
</dbReference>
<dbReference type="Proteomes" id="UP000604381">
    <property type="component" value="Unassembled WGS sequence"/>
</dbReference>
<keyword evidence="1" id="KW-0809">Transit peptide</keyword>
<feature type="non-terminal residue" evidence="3">
    <location>
        <position position="1"/>
    </location>
</feature>
<dbReference type="GO" id="GO:0016226">
    <property type="term" value="P:iron-sulfur cluster assembly"/>
    <property type="evidence" value="ECO:0007669"/>
    <property type="project" value="TreeGrafter"/>
</dbReference>
<evidence type="ECO:0000256" key="1">
    <source>
        <dbReference type="ARBA" id="ARBA00022946"/>
    </source>
</evidence>
<dbReference type="AlphaFoldDB" id="A0A930UGV3"/>
<dbReference type="NCBIfam" id="TIGR03317">
    <property type="entry name" value="ygfZ_signature"/>
    <property type="match status" value="1"/>
</dbReference>
<reference evidence="3" key="1">
    <citation type="submission" date="2020-10" db="EMBL/GenBank/DDBJ databases">
        <title>An improved Amphimedon queenslandica hologenome assembly reveals how three proteobacterial symbionts can extend the metabolic phenotypic of their marine sponge host.</title>
        <authorList>
            <person name="Degnan B."/>
            <person name="Degnan S."/>
            <person name="Xiang X."/>
        </authorList>
    </citation>
    <scope>NUCLEOTIDE SEQUENCE</scope>
    <source>
        <strain evidence="3">AqS2</strain>
    </source>
</reference>
<protein>
    <recommendedName>
        <fullName evidence="5">Folate-binding protein</fullName>
    </recommendedName>
</protein>
<comment type="caution">
    <text evidence="3">The sequence shown here is derived from an EMBL/GenBank/DDBJ whole genome shotgun (WGS) entry which is preliminary data.</text>
</comment>
<evidence type="ECO:0008006" key="5">
    <source>
        <dbReference type="Google" id="ProtNLM"/>
    </source>
</evidence>
<dbReference type="EMBL" id="JADHEI010000009">
    <property type="protein sequence ID" value="MBF2734627.1"/>
    <property type="molecule type" value="Genomic_DNA"/>
</dbReference>
<dbReference type="PANTHER" id="PTHR22602:SF0">
    <property type="entry name" value="TRANSFERASE CAF17, MITOCHONDRIAL-RELATED"/>
    <property type="match status" value="1"/>
</dbReference>
<sequence length="211" mass="22057">LALKKLRMYILRAKTRPAISDLAVNASMGAPLEGQEAVAELAPGLFFSLGPAQVIDLENGNEALLRCVEAGCPWLPKQLYEQPTAHMLSLDLAGGVSLEKGCYVGQEIFIRAHHRGQAKKRAFIIEGPGDPPPDGTEILAEAHGGQVAGNVLYGARTPEGFAALATLRKDAAAQPVELADGRGVRPAAPPYGLLEPQFGQPPAGKAAGPGL</sequence>
<keyword evidence="4" id="KW-1185">Reference proteome</keyword>
<feature type="compositionally biased region" description="Low complexity" evidence="2">
    <location>
        <begin position="201"/>
        <end position="211"/>
    </location>
</feature>
<name>A0A930UGV3_9GAMM</name>
<dbReference type="InterPro" id="IPR027266">
    <property type="entry name" value="TrmE/GcvT-like"/>
</dbReference>
<dbReference type="Gene3D" id="3.30.1360.120">
    <property type="entry name" value="Probable tRNA modification gtpase trme, domain 1"/>
    <property type="match status" value="1"/>
</dbReference>
<evidence type="ECO:0000313" key="3">
    <source>
        <dbReference type="EMBL" id="MBF2734627.1"/>
    </source>
</evidence>
<gene>
    <name evidence="3" type="ORF">ISN26_00780</name>
</gene>
<dbReference type="InterPro" id="IPR017703">
    <property type="entry name" value="YgfZ/GCV_T_CS"/>
</dbReference>
<evidence type="ECO:0000256" key="2">
    <source>
        <dbReference type="SAM" id="MobiDB-lite"/>
    </source>
</evidence>
<proteinExistence type="predicted"/>